<dbReference type="PROSITE" id="PS50995">
    <property type="entry name" value="HTH_MARR_2"/>
    <property type="match status" value="1"/>
</dbReference>
<dbReference type="PRINTS" id="PR00598">
    <property type="entry name" value="HTHMARR"/>
</dbReference>
<dbReference type="InterPro" id="IPR000835">
    <property type="entry name" value="HTH_MarR-typ"/>
</dbReference>
<reference evidence="2" key="1">
    <citation type="submission" date="2020-12" db="EMBL/GenBank/DDBJ databases">
        <title>Snuella sp. nov., isolated from sediment in Incheon.</title>
        <authorList>
            <person name="Kim W."/>
        </authorList>
    </citation>
    <scope>NUCLEOTIDE SEQUENCE</scope>
    <source>
        <strain evidence="2">CAU 1569</strain>
    </source>
</reference>
<dbReference type="PANTHER" id="PTHR33164">
    <property type="entry name" value="TRANSCRIPTIONAL REGULATOR, MARR FAMILY"/>
    <property type="match status" value="1"/>
</dbReference>
<evidence type="ECO:0000313" key="3">
    <source>
        <dbReference type="Proteomes" id="UP000610931"/>
    </source>
</evidence>
<dbReference type="SUPFAM" id="SSF46785">
    <property type="entry name" value="Winged helix' DNA-binding domain"/>
    <property type="match status" value="1"/>
</dbReference>
<accession>A0A8J7J1Q4</accession>
<organism evidence="2 3">
    <name type="scientific">Snuella sedimenti</name>
    <dbReference type="NCBI Taxonomy" id="2798802"/>
    <lineage>
        <taxon>Bacteria</taxon>
        <taxon>Pseudomonadati</taxon>
        <taxon>Bacteroidota</taxon>
        <taxon>Flavobacteriia</taxon>
        <taxon>Flavobacteriales</taxon>
        <taxon>Flavobacteriaceae</taxon>
        <taxon>Snuella</taxon>
    </lineage>
</organism>
<dbReference type="Proteomes" id="UP000610931">
    <property type="component" value="Unassembled WGS sequence"/>
</dbReference>
<evidence type="ECO:0000313" key="2">
    <source>
        <dbReference type="EMBL" id="MBJ6368092.1"/>
    </source>
</evidence>
<keyword evidence="3" id="KW-1185">Reference proteome</keyword>
<feature type="domain" description="HTH marR-type" evidence="1">
    <location>
        <begin position="1"/>
        <end position="152"/>
    </location>
</feature>
<name>A0A8J7J1Q4_9FLAO</name>
<dbReference type="InterPro" id="IPR036390">
    <property type="entry name" value="WH_DNA-bd_sf"/>
</dbReference>
<dbReference type="SMART" id="SM00347">
    <property type="entry name" value="HTH_MARR"/>
    <property type="match status" value="1"/>
</dbReference>
<protein>
    <submittedName>
        <fullName evidence="2">MarR family transcriptional regulator</fullName>
    </submittedName>
</protein>
<dbReference type="RefSeq" id="WP_199114855.1">
    <property type="nucleotide sequence ID" value="NZ_JAELVQ010000008.1"/>
</dbReference>
<dbReference type="Pfam" id="PF01047">
    <property type="entry name" value="MarR"/>
    <property type="match status" value="1"/>
</dbReference>
<proteinExistence type="predicted"/>
<gene>
    <name evidence="2" type="ORF">JF259_08320</name>
</gene>
<dbReference type="InterPro" id="IPR039422">
    <property type="entry name" value="MarR/SlyA-like"/>
</dbReference>
<dbReference type="PANTHER" id="PTHR33164:SF43">
    <property type="entry name" value="HTH-TYPE TRANSCRIPTIONAL REPRESSOR YETL"/>
    <property type="match status" value="1"/>
</dbReference>
<dbReference type="EMBL" id="JAELVQ010000008">
    <property type="protein sequence ID" value="MBJ6368092.1"/>
    <property type="molecule type" value="Genomic_DNA"/>
</dbReference>
<dbReference type="Gene3D" id="1.10.10.10">
    <property type="entry name" value="Winged helix-like DNA-binding domain superfamily/Winged helix DNA-binding domain"/>
    <property type="match status" value="1"/>
</dbReference>
<dbReference type="GO" id="GO:0006950">
    <property type="term" value="P:response to stress"/>
    <property type="evidence" value="ECO:0007669"/>
    <property type="project" value="TreeGrafter"/>
</dbReference>
<dbReference type="GO" id="GO:0003700">
    <property type="term" value="F:DNA-binding transcription factor activity"/>
    <property type="evidence" value="ECO:0007669"/>
    <property type="project" value="InterPro"/>
</dbReference>
<comment type="caution">
    <text evidence="2">The sequence shown here is derived from an EMBL/GenBank/DDBJ whole genome shotgun (WGS) entry which is preliminary data.</text>
</comment>
<sequence length="152" mass="17551">MILAKIEDILKAKNLSLSKTAIVNLLYTYGHISQKLNNALKPYDISLQQFNVLRILRGQNKNPMSLEMVQERMINKMSNTTRLIDKLVKKEYVEKSKNKTNRRKVNIVITQKGLELLSQVDILIDNRESSILQSLSQDETKEFIRLLGKIHG</sequence>
<dbReference type="InterPro" id="IPR036388">
    <property type="entry name" value="WH-like_DNA-bd_sf"/>
</dbReference>
<dbReference type="AlphaFoldDB" id="A0A8J7J1Q4"/>
<evidence type="ECO:0000259" key="1">
    <source>
        <dbReference type="PROSITE" id="PS50995"/>
    </source>
</evidence>